<evidence type="ECO:0000313" key="2">
    <source>
        <dbReference type="EMBL" id="JAD90251.1"/>
    </source>
</evidence>
<dbReference type="EMBL" id="GBRH01207644">
    <property type="protein sequence ID" value="JAD90251.1"/>
    <property type="molecule type" value="Transcribed_RNA"/>
</dbReference>
<protein>
    <submittedName>
        <fullName evidence="2">Uncharacterized protein</fullName>
    </submittedName>
</protein>
<sequence>MNHSIRHMEDGITVSYSCVFAFLKSIRTSFFITSLYFPFGKNFYYSHLYHSFPSCFLFL</sequence>
<evidence type="ECO:0000256" key="1">
    <source>
        <dbReference type="SAM" id="Phobius"/>
    </source>
</evidence>
<proteinExistence type="predicted"/>
<organism evidence="2">
    <name type="scientific">Arundo donax</name>
    <name type="common">Giant reed</name>
    <name type="synonym">Donax arundinaceus</name>
    <dbReference type="NCBI Taxonomy" id="35708"/>
    <lineage>
        <taxon>Eukaryota</taxon>
        <taxon>Viridiplantae</taxon>
        <taxon>Streptophyta</taxon>
        <taxon>Embryophyta</taxon>
        <taxon>Tracheophyta</taxon>
        <taxon>Spermatophyta</taxon>
        <taxon>Magnoliopsida</taxon>
        <taxon>Liliopsida</taxon>
        <taxon>Poales</taxon>
        <taxon>Poaceae</taxon>
        <taxon>PACMAD clade</taxon>
        <taxon>Arundinoideae</taxon>
        <taxon>Arundineae</taxon>
        <taxon>Arundo</taxon>
    </lineage>
</organism>
<keyword evidence="1" id="KW-0812">Transmembrane</keyword>
<keyword evidence="1" id="KW-1133">Transmembrane helix</keyword>
<name>A0A0A9DR15_ARUDO</name>
<feature type="transmembrane region" description="Helical" evidence="1">
    <location>
        <begin position="12"/>
        <end position="37"/>
    </location>
</feature>
<reference evidence="2" key="1">
    <citation type="submission" date="2014-09" db="EMBL/GenBank/DDBJ databases">
        <authorList>
            <person name="Magalhaes I.L.F."/>
            <person name="Oliveira U."/>
            <person name="Santos F.R."/>
            <person name="Vidigal T.H.D.A."/>
            <person name="Brescovit A.D."/>
            <person name="Santos A.J."/>
        </authorList>
    </citation>
    <scope>NUCLEOTIDE SEQUENCE</scope>
    <source>
        <tissue evidence="2">Shoot tissue taken approximately 20 cm above the soil surface</tissue>
    </source>
</reference>
<accession>A0A0A9DR15</accession>
<dbReference type="AlphaFoldDB" id="A0A0A9DR15"/>
<keyword evidence="1" id="KW-0472">Membrane</keyword>
<reference evidence="2" key="2">
    <citation type="journal article" date="2015" name="Data Brief">
        <title>Shoot transcriptome of the giant reed, Arundo donax.</title>
        <authorList>
            <person name="Barrero R.A."/>
            <person name="Guerrero F.D."/>
            <person name="Moolhuijzen P."/>
            <person name="Goolsby J.A."/>
            <person name="Tidwell J."/>
            <person name="Bellgard S.E."/>
            <person name="Bellgard M.I."/>
        </authorList>
    </citation>
    <scope>NUCLEOTIDE SEQUENCE</scope>
    <source>
        <tissue evidence="2">Shoot tissue taken approximately 20 cm above the soil surface</tissue>
    </source>
</reference>